<evidence type="ECO:0000313" key="1">
    <source>
        <dbReference type="EMBL" id="PLW24358.1"/>
    </source>
</evidence>
<comment type="caution">
    <text evidence="1">The sequence shown here is derived from an EMBL/GenBank/DDBJ whole genome shotgun (WGS) entry which is preliminary data.</text>
</comment>
<dbReference type="Proteomes" id="UP000235392">
    <property type="component" value="Unassembled WGS sequence"/>
</dbReference>
<gene>
    <name evidence="1" type="ORF">PCASD_06566</name>
</gene>
<dbReference type="EMBL" id="PGCI01000611">
    <property type="protein sequence ID" value="PLW24358.1"/>
    <property type="molecule type" value="Genomic_DNA"/>
</dbReference>
<accession>A0A2N5TG20</accession>
<name>A0A2N5TG20_9BASI</name>
<reference evidence="1 2" key="1">
    <citation type="submission" date="2017-11" db="EMBL/GenBank/DDBJ databases">
        <title>De novo assembly and phasing of dikaryotic genomes from two isolates of Puccinia coronata f. sp. avenae, the causal agent of oat crown rust.</title>
        <authorList>
            <person name="Miller M.E."/>
            <person name="Zhang Y."/>
            <person name="Omidvar V."/>
            <person name="Sperschneider J."/>
            <person name="Schwessinger B."/>
            <person name="Raley C."/>
            <person name="Palmer J.M."/>
            <person name="Garnica D."/>
            <person name="Upadhyaya N."/>
            <person name="Rathjen J."/>
            <person name="Taylor J.M."/>
            <person name="Park R.F."/>
            <person name="Dodds P.N."/>
            <person name="Hirsch C.D."/>
            <person name="Kianian S.F."/>
            <person name="Figueroa M."/>
        </authorList>
    </citation>
    <scope>NUCLEOTIDE SEQUENCE [LARGE SCALE GENOMIC DNA]</scope>
    <source>
        <strain evidence="1">12SD80</strain>
    </source>
</reference>
<evidence type="ECO:0000313" key="2">
    <source>
        <dbReference type="Proteomes" id="UP000235392"/>
    </source>
</evidence>
<dbReference type="AlphaFoldDB" id="A0A2N5TG20"/>
<proteinExistence type="predicted"/>
<organism evidence="1 2">
    <name type="scientific">Puccinia coronata f. sp. avenae</name>
    <dbReference type="NCBI Taxonomy" id="200324"/>
    <lineage>
        <taxon>Eukaryota</taxon>
        <taxon>Fungi</taxon>
        <taxon>Dikarya</taxon>
        <taxon>Basidiomycota</taxon>
        <taxon>Pucciniomycotina</taxon>
        <taxon>Pucciniomycetes</taxon>
        <taxon>Pucciniales</taxon>
        <taxon>Pucciniaceae</taxon>
        <taxon>Puccinia</taxon>
    </lineage>
</organism>
<sequence length="64" mass="7415">MVPRTLPKRFCKRLRTNVSSERSEGVLPTLSLGKRPEDGDNFSKTALWCRHQLLWIQTPAILHQ</sequence>
<protein>
    <submittedName>
        <fullName evidence="1">Uncharacterized protein</fullName>
    </submittedName>
</protein>